<dbReference type="PANTHER" id="PTHR43615">
    <property type="entry name" value="PHOSPHOENOLPYRUVATE SYNTHASE-RELATED"/>
    <property type="match status" value="1"/>
</dbReference>
<sequence length="747" mass="83784">MADLEARKSLVTKVNLFSDDDNDEFKVKLQNGKNVGIFKTWAVPIIPIWEGNELKTEIKWAEIESWKNRLQQNPVLAWEIMEKWRGQTESWDRRLLSIFNERELPQNKTERVAELFWRLKTAFAFAAPFYHIEAMVGDGNDTPGNPFSGDLGRETSGGFLDMAGMLLPSALGKMVKAERLNWNGLSWSEIEKDVSSNTDINKLAITLRVARKAGIKVEEVLFAANALEWIPVSVGGKKDDLPEVEAIKQLLVSDLSPNISMGTVARDMNGLIRFLNWTPLIKNDVNFSEAAWWKYAAACETSNQIISELSDGSLIDPSHQKEFLTVILPQLKNLDASSARGRFALWMFENGWFGNNLVQKIQRSETKIASEMMQRMAEKENEEAVLRLGESNNRFLVGGKAAGLFEAMEIFGRQFVGEGLVVTSEAVNKWLKSNGVLNNKINQLDKEKEVSRKLKIAAEIRSEISRMTFTNEVVARLKNDLEGRSFAIRSSSFDEDTLVNGSAAGIYESELKVPKEDFGVKLAKVVSSFFSEKAISYRHLHGLSDKPTFAMVVQEYSPGSGGVVFSKGDGNGWSVFTGETPGDIVSGNEKFDRTECDGSKISKEINHGWVQQEAVEMVGEMAILAEKILGGMTDMEFVVSERGIKILQLRMLNKAEERGKKPKERPKKWFTLINLDGLGSVVFKETSVGIVVDEKINIDQFQGELFRCLVKNKDKVSVVSLPRKIPRTSHFANICLNLGIKLIFRDE</sequence>
<dbReference type="InterPro" id="IPR051549">
    <property type="entry name" value="PEP_Utilizing_Enz"/>
</dbReference>
<dbReference type="AlphaFoldDB" id="A0A0G1KM33"/>
<dbReference type="Gene3D" id="3.30.1490.20">
    <property type="entry name" value="ATP-grasp fold, A domain"/>
    <property type="match status" value="1"/>
</dbReference>
<dbReference type="STRING" id="1618392.UW41_C0013G0005"/>
<name>A0A0G1KM33_9BACT</name>
<proteinExistence type="predicted"/>
<dbReference type="InterPro" id="IPR013815">
    <property type="entry name" value="ATP_grasp_subdomain_1"/>
</dbReference>
<dbReference type="EMBL" id="LCIE01000013">
    <property type="protein sequence ID" value="KKT49014.1"/>
    <property type="molecule type" value="Genomic_DNA"/>
</dbReference>
<dbReference type="InterPro" id="IPR002192">
    <property type="entry name" value="PPDK_AMP/ATP-bd"/>
</dbReference>
<feature type="domain" description="Pyruvate phosphate dikinase AMP/ATP-binding" evidence="1">
    <location>
        <begin position="396"/>
        <end position="570"/>
    </location>
</feature>
<dbReference type="GO" id="GO:0016301">
    <property type="term" value="F:kinase activity"/>
    <property type="evidence" value="ECO:0007669"/>
    <property type="project" value="InterPro"/>
</dbReference>
<dbReference type="Proteomes" id="UP000034172">
    <property type="component" value="Unassembled WGS sequence"/>
</dbReference>
<protein>
    <recommendedName>
        <fullName evidence="1">Pyruvate phosphate dikinase AMP/ATP-binding domain-containing protein</fullName>
    </recommendedName>
</protein>
<organism evidence="2 3">
    <name type="scientific">Candidatus Collierbacteria bacterium GW2011_GWC2_44_18</name>
    <dbReference type="NCBI Taxonomy" id="1618392"/>
    <lineage>
        <taxon>Bacteria</taxon>
        <taxon>Candidatus Collieribacteriota</taxon>
    </lineage>
</organism>
<comment type="caution">
    <text evidence="2">The sequence shown here is derived from an EMBL/GenBank/DDBJ whole genome shotgun (WGS) entry which is preliminary data.</text>
</comment>
<dbReference type="GO" id="GO:0005524">
    <property type="term" value="F:ATP binding"/>
    <property type="evidence" value="ECO:0007669"/>
    <property type="project" value="InterPro"/>
</dbReference>
<dbReference type="Pfam" id="PF01326">
    <property type="entry name" value="PPDK_N"/>
    <property type="match status" value="1"/>
</dbReference>
<evidence type="ECO:0000259" key="1">
    <source>
        <dbReference type="Pfam" id="PF01326"/>
    </source>
</evidence>
<dbReference type="SUPFAM" id="SSF56059">
    <property type="entry name" value="Glutathione synthetase ATP-binding domain-like"/>
    <property type="match status" value="1"/>
</dbReference>
<evidence type="ECO:0000313" key="3">
    <source>
        <dbReference type="Proteomes" id="UP000034172"/>
    </source>
</evidence>
<evidence type="ECO:0000313" key="2">
    <source>
        <dbReference type="EMBL" id="KKT49014.1"/>
    </source>
</evidence>
<gene>
    <name evidence="2" type="ORF">UW41_C0013G0005</name>
</gene>
<accession>A0A0G1KM33</accession>
<reference evidence="2 3" key="1">
    <citation type="journal article" date="2015" name="Nature">
        <title>rRNA introns, odd ribosomes, and small enigmatic genomes across a large radiation of phyla.</title>
        <authorList>
            <person name="Brown C.T."/>
            <person name="Hug L.A."/>
            <person name="Thomas B.C."/>
            <person name="Sharon I."/>
            <person name="Castelle C.J."/>
            <person name="Singh A."/>
            <person name="Wilkins M.J."/>
            <person name="Williams K.H."/>
            <person name="Banfield J.F."/>
        </authorList>
    </citation>
    <scope>NUCLEOTIDE SEQUENCE [LARGE SCALE GENOMIC DNA]</scope>
</reference>
<dbReference type="PANTHER" id="PTHR43615:SF1">
    <property type="entry name" value="PPDK_N DOMAIN-CONTAINING PROTEIN"/>
    <property type="match status" value="1"/>
</dbReference>